<dbReference type="Proteomes" id="UP000617426">
    <property type="component" value="Unassembled WGS sequence"/>
</dbReference>
<comment type="function">
    <text evidence="1">Required for the transposition of the insertion element.</text>
</comment>
<evidence type="ECO:0000256" key="3">
    <source>
        <dbReference type="ARBA" id="ARBA00022578"/>
    </source>
</evidence>
<evidence type="ECO:0000313" key="6">
    <source>
        <dbReference type="EMBL" id="MBB6334890.1"/>
    </source>
</evidence>
<dbReference type="GO" id="GO:0003677">
    <property type="term" value="F:DNA binding"/>
    <property type="evidence" value="ECO:0007669"/>
    <property type="project" value="UniProtKB-KW"/>
</dbReference>
<keyword evidence="5" id="KW-0233">DNA recombination</keyword>
<dbReference type="InterPro" id="IPR001207">
    <property type="entry name" value="Transposase_mutator"/>
</dbReference>
<evidence type="ECO:0000256" key="4">
    <source>
        <dbReference type="ARBA" id="ARBA00023125"/>
    </source>
</evidence>
<evidence type="ECO:0000256" key="1">
    <source>
        <dbReference type="ARBA" id="ARBA00002190"/>
    </source>
</evidence>
<organism evidence="6 7">
    <name type="scientific">Schaalia hyovaginalis</name>
    <dbReference type="NCBI Taxonomy" id="29316"/>
    <lineage>
        <taxon>Bacteria</taxon>
        <taxon>Bacillati</taxon>
        <taxon>Actinomycetota</taxon>
        <taxon>Actinomycetes</taxon>
        <taxon>Actinomycetales</taxon>
        <taxon>Actinomycetaceae</taxon>
        <taxon>Schaalia</taxon>
    </lineage>
</organism>
<proteinExistence type="inferred from homology"/>
<sequence>MTRKVDQLVRALSNETGISRSTVSRICTEIDEAVARFPTRRLDHTWFPYLFLELISTIFAQTAHKGRHRSIAGG</sequence>
<gene>
    <name evidence="6" type="ORF">HD592_001455</name>
</gene>
<dbReference type="GO" id="GO:0004803">
    <property type="term" value="F:transposase activity"/>
    <property type="evidence" value="ECO:0007669"/>
    <property type="project" value="InterPro"/>
</dbReference>
<protein>
    <submittedName>
        <fullName evidence="6">Transposase-like protein</fullName>
    </submittedName>
</protein>
<reference evidence="6" key="1">
    <citation type="submission" date="2020-08" db="EMBL/GenBank/DDBJ databases">
        <title>Sequencing the genomes of 1000 actinobacteria strains.</title>
        <authorList>
            <person name="Klenk H.-P."/>
        </authorList>
    </citation>
    <scope>NUCLEOTIDE SEQUENCE</scope>
    <source>
        <strain evidence="6">DSM 10695</strain>
    </source>
</reference>
<evidence type="ECO:0000313" key="7">
    <source>
        <dbReference type="Proteomes" id="UP000617426"/>
    </source>
</evidence>
<dbReference type="Pfam" id="PF00872">
    <property type="entry name" value="Transposase_mut"/>
    <property type="match status" value="1"/>
</dbReference>
<accession>A0A923E5C6</accession>
<dbReference type="AlphaFoldDB" id="A0A923E5C6"/>
<keyword evidence="7" id="KW-1185">Reference proteome</keyword>
<dbReference type="RefSeq" id="WP_221437844.1">
    <property type="nucleotide sequence ID" value="NZ_JACHMK010000001.1"/>
</dbReference>
<comment type="similarity">
    <text evidence="2">Belongs to the transposase mutator family.</text>
</comment>
<dbReference type="EMBL" id="JACHMK010000001">
    <property type="protein sequence ID" value="MBB6334890.1"/>
    <property type="molecule type" value="Genomic_DNA"/>
</dbReference>
<evidence type="ECO:0000256" key="2">
    <source>
        <dbReference type="ARBA" id="ARBA00010961"/>
    </source>
</evidence>
<comment type="caution">
    <text evidence="6">The sequence shown here is derived from an EMBL/GenBank/DDBJ whole genome shotgun (WGS) entry which is preliminary data.</text>
</comment>
<name>A0A923E5C6_9ACTO</name>
<dbReference type="GO" id="GO:0006313">
    <property type="term" value="P:DNA transposition"/>
    <property type="evidence" value="ECO:0007669"/>
    <property type="project" value="InterPro"/>
</dbReference>
<evidence type="ECO:0000256" key="5">
    <source>
        <dbReference type="ARBA" id="ARBA00023172"/>
    </source>
</evidence>
<keyword evidence="4" id="KW-0238">DNA-binding</keyword>
<keyword evidence="3" id="KW-0815">Transposition</keyword>